<dbReference type="EMBL" id="LAZR01001635">
    <property type="protein sequence ID" value="KKN41651.1"/>
    <property type="molecule type" value="Genomic_DNA"/>
</dbReference>
<comment type="caution">
    <text evidence="1">The sequence shown here is derived from an EMBL/GenBank/DDBJ whole genome shotgun (WGS) entry which is preliminary data.</text>
</comment>
<reference evidence="1" key="1">
    <citation type="journal article" date="2015" name="Nature">
        <title>Complex archaea that bridge the gap between prokaryotes and eukaryotes.</title>
        <authorList>
            <person name="Spang A."/>
            <person name="Saw J.H."/>
            <person name="Jorgensen S.L."/>
            <person name="Zaremba-Niedzwiedzka K."/>
            <person name="Martijn J."/>
            <person name="Lind A.E."/>
            <person name="van Eijk R."/>
            <person name="Schleper C."/>
            <person name="Guy L."/>
            <person name="Ettema T.J."/>
        </authorList>
    </citation>
    <scope>NUCLEOTIDE SEQUENCE</scope>
</reference>
<organism evidence="1">
    <name type="scientific">marine sediment metagenome</name>
    <dbReference type="NCBI Taxonomy" id="412755"/>
    <lineage>
        <taxon>unclassified sequences</taxon>
        <taxon>metagenomes</taxon>
        <taxon>ecological metagenomes</taxon>
    </lineage>
</organism>
<evidence type="ECO:0000313" key="1">
    <source>
        <dbReference type="EMBL" id="KKN41651.1"/>
    </source>
</evidence>
<proteinExistence type="predicted"/>
<sequence>MGDIKKPKDYDEALSNRQGQMRSPLGNYYWIKAVVKGKAVLLGPYNNEQDAQGVGYSKCDGQFEVITLPTSNVSRASQLLKAQRMNTDGINLEQTMARLRHKGKDIGVE</sequence>
<protein>
    <submittedName>
        <fullName evidence="1">Uncharacterized protein</fullName>
    </submittedName>
</protein>
<dbReference type="AlphaFoldDB" id="A0A0F9SXR2"/>
<gene>
    <name evidence="1" type="ORF">LCGC14_0721260</name>
</gene>
<accession>A0A0F9SXR2</accession>
<name>A0A0F9SXR2_9ZZZZ</name>